<dbReference type="AlphaFoldDB" id="A0A6A6IZI4"/>
<accession>A0A6A6IZI4</accession>
<keyword evidence="2" id="KW-1185">Reference proteome</keyword>
<proteinExistence type="predicted"/>
<organism evidence="1 2">
    <name type="scientific">Trematosphaeria pertusa</name>
    <dbReference type="NCBI Taxonomy" id="390896"/>
    <lineage>
        <taxon>Eukaryota</taxon>
        <taxon>Fungi</taxon>
        <taxon>Dikarya</taxon>
        <taxon>Ascomycota</taxon>
        <taxon>Pezizomycotina</taxon>
        <taxon>Dothideomycetes</taxon>
        <taxon>Pleosporomycetidae</taxon>
        <taxon>Pleosporales</taxon>
        <taxon>Massarineae</taxon>
        <taxon>Trematosphaeriaceae</taxon>
        <taxon>Trematosphaeria</taxon>
    </lineage>
</organism>
<gene>
    <name evidence="1" type="ORF">BU26DRAFT_512736</name>
</gene>
<name>A0A6A6IZI4_9PLEO</name>
<reference evidence="1" key="1">
    <citation type="journal article" date="2020" name="Stud. Mycol.">
        <title>101 Dothideomycetes genomes: a test case for predicting lifestyles and emergence of pathogens.</title>
        <authorList>
            <person name="Haridas S."/>
            <person name="Albert R."/>
            <person name="Binder M."/>
            <person name="Bloem J."/>
            <person name="Labutti K."/>
            <person name="Salamov A."/>
            <person name="Andreopoulos B."/>
            <person name="Baker S."/>
            <person name="Barry K."/>
            <person name="Bills G."/>
            <person name="Bluhm B."/>
            <person name="Cannon C."/>
            <person name="Castanera R."/>
            <person name="Culley D."/>
            <person name="Daum C."/>
            <person name="Ezra D."/>
            <person name="Gonzalez J."/>
            <person name="Henrissat B."/>
            <person name="Kuo A."/>
            <person name="Liang C."/>
            <person name="Lipzen A."/>
            <person name="Lutzoni F."/>
            <person name="Magnuson J."/>
            <person name="Mondo S."/>
            <person name="Nolan M."/>
            <person name="Ohm R."/>
            <person name="Pangilinan J."/>
            <person name="Park H.-J."/>
            <person name="Ramirez L."/>
            <person name="Alfaro M."/>
            <person name="Sun H."/>
            <person name="Tritt A."/>
            <person name="Yoshinaga Y."/>
            <person name="Zwiers L.-H."/>
            <person name="Turgeon B."/>
            <person name="Goodwin S."/>
            <person name="Spatafora J."/>
            <person name="Crous P."/>
            <person name="Grigoriev I."/>
        </authorList>
    </citation>
    <scope>NUCLEOTIDE SEQUENCE</scope>
    <source>
        <strain evidence="1">CBS 122368</strain>
    </source>
</reference>
<sequence>MQGNALKLALCTSSASSLSPIYTHAVPQRQAFRIAWPRTTRKHRESYELAHRVAYISPPSSKPFPKRTVVPWLNDPFRMVDVVSLTPFLRYARLAAIGVSAPPHLRDPMTLQKSASQWRSRGKPGIIDCGAMCALLDSRNGASRRLGGGDDAGALDFESEHSDGTCESVLVGS</sequence>
<dbReference type="EMBL" id="ML987189">
    <property type="protein sequence ID" value="KAF2255776.1"/>
    <property type="molecule type" value="Genomic_DNA"/>
</dbReference>
<dbReference type="Proteomes" id="UP000800094">
    <property type="component" value="Unassembled WGS sequence"/>
</dbReference>
<evidence type="ECO:0000313" key="2">
    <source>
        <dbReference type="Proteomes" id="UP000800094"/>
    </source>
</evidence>
<protein>
    <submittedName>
        <fullName evidence="1">Uncharacterized protein</fullName>
    </submittedName>
</protein>
<dbReference type="RefSeq" id="XP_033690780.1">
    <property type="nucleotide sequence ID" value="XM_033827457.1"/>
</dbReference>
<dbReference type="GeneID" id="54580787"/>
<evidence type="ECO:0000313" key="1">
    <source>
        <dbReference type="EMBL" id="KAF2255776.1"/>
    </source>
</evidence>